<evidence type="ECO:0000256" key="1">
    <source>
        <dbReference type="SAM" id="Phobius"/>
    </source>
</evidence>
<protein>
    <submittedName>
        <fullName evidence="2">Uncharacterized protein</fullName>
    </submittedName>
</protein>
<accession>A0A811BQ56</accession>
<keyword evidence="1" id="KW-0472">Membrane</keyword>
<keyword evidence="1" id="KW-0812">Transmembrane</keyword>
<evidence type="ECO:0000313" key="3">
    <source>
        <dbReference type="Proteomes" id="UP001253637"/>
    </source>
</evidence>
<sequence length="124" mass="13230">MKPAFGTLEYTVQVDGGGATARPALVSVKGIPKDATVALLQRRIVTAHAKRYPARPALHFAASAPSTAASVAHDLVDSRRTVLAAVDKVPSARPLSLFVIHMSPFFHALFCIVWACGVARLVWV</sequence>
<dbReference type="EMBL" id="LC625835">
    <property type="protein sequence ID" value="BCU03187.1"/>
    <property type="molecule type" value="Genomic_DNA"/>
</dbReference>
<name>A0A811BQ56_9VIRU</name>
<dbReference type="Proteomes" id="UP001253637">
    <property type="component" value="Segment"/>
</dbReference>
<evidence type="ECO:0000313" key="2">
    <source>
        <dbReference type="EMBL" id="BCU03187.1"/>
    </source>
</evidence>
<feature type="transmembrane region" description="Helical" evidence="1">
    <location>
        <begin position="105"/>
        <end position="123"/>
    </location>
</feature>
<proteinExistence type="predicted"/>
<reference evidence="2" key="1">
    <citation type="submission" date="2021-04" db="EMBL/GenBank/DDBJ databases">
        <title>Draft Genome Sequence of Pandoravirus japonicus, Isolated from the Sabaishi River of Niigata, Japan.</title>
        <authorList>
            <person name="Hosokawa N."/>
            <person name="Takahashi H."/>
            <person name="Aoki K."/>
            <person name="Takemura M."/>
        </authorList>
    </citation>
    <scope>NUCLEOTIDE SEQUENCE</scope>
</reference>
<organism evidence="2 3">
    <name type="scientific">Pandoravirus japonicus</name>
    <dbReference type="NCBI Taxonomy" id="2823154"/>
    <lineage>
        <taxon>Viruses</taxon>
        <taxon>Pandoravirus</taxon>
    </lineage>
</organism>
<keyword evidence="1" id="KW-1133">Transmembrane helix</keyword>